<evidence type="ECO:0000313" key="3">
    <source>
        <dbReference type="Proteomes" id="UP001141253"/>
    </source>
</evidence>
<dbReference type="Proteomes" id="UP001141253">
    <property type="component" value="Chromosome 16"/>
</dbReference>
<reference evidence="2" key="2">
    <citation type="journal article" date="2023" name="Int. J. Mol. Sci.">
        <title>De Novo Assembly and Annotation of 11 Diverse Shrub Willow (Salix) Genomes Reveals Novel Gene Organization in Sex-Linked Regions.</title>
        <authorList>
            <person name="Hyden B."/>
            <person name="Feng K."/>
            <person name="Yates T.B."/>
            <person name="Jawdy S."/>
            <person name="Cereghino C."/>
            <person name="Smart L.B."/>
            <person name="Muchero W."/>
        </authorList>
    </citation>
    <scope>NUCLEOTIDE SEQUENCE</scope>
    <source>
        <tissue evidence="2">Shoot tip</tissue>
    </source>
</reference>
<organism evidence="2 3">
    <name type="scientific">Salix suchowensis</name>
    <dbReference type="NCBI Taxonomy" id="1278906"/>
    <lineage>
        <taxon>Eukaryota</taxon>
        <taxon>Viridiplantae</taxon>
        <taxon>Streptophyta</taxon>
        <taxon>Embryophyta</taxon>
        <taxon>Tracheophyta</taxon>
        <taxon>Spermatophyta</taxon>
        <taxon>Magnoliopsida</taxon>
        <taxon>eudicotyledons</taxon>
        <taxon>Gunneridae</taxon>
        <taxon>Pentapetalae</taxon>
        <taxon>rosids</taxon>
        <taxon>fabids</taxon>
        <taxon>Malpighiales</taxon>
        <taxon>Salicaceae</taxon>
        <taxon>Saliceae</taxon>
        <taxon>Salix</taxon>
    </lineage>
</organism>
<comment type="caution">
    <text evidence="2">The sequence shown here is derived from an EMBL/GenBank/DDBJ whole genome shotgun (WGS) entry which is preliminary data.</text>
</comment>
<gene>
    <name evidence="2" type="ORF">OIU77_016618</name>
</gene>
<accession>A0ABQ8ZLD7</accession>
<reference evidence="2" key="1">
    <citation type="submission" date="2022-10" db="EMBL/GenBank/DDBJ databases">
        <authorList>
            <person name="Hyden B.L."/>
            <person name="Feng K."/>
            <person name="Yates T."/>
            <person name="Jawdy S."/>
            <person name="Smart L.B."/>
            <person name="Muchero W."/>
        </authorList>
    </citation>
    <scope>NUCLEOTIDE SEQUENCE</scope>
    <source>
        <tissue evidence="2">Shoot tip</tissue>
    </source>
</reference>
<sequence length="57" mass="6416">MNESLVIISCIMSLTLYTSCLEEDCLKKGRGCPKFSSYGFVNHRVSTDLRSNMPVQI</sequence>
<proteinExistence type="predicted"/>
<feature type="chain" id="PRO_5047520601" evidence="1">
    <location>
        <begin position="21"/>
        <end position="57"/>
    </location>
</feature>
<keyword evidence="3" id="KW-1185">Reference proteome</keyword>
<protein>
    <submittedName>
        <fullName evidence="2">Uncharacterized protein</fullName>
    </submittedName>
</protein>
<dbReference type="EMBL" id="JAPFFI010000027">
    <property type="protein sequence ID" value="KAJ6302556.1"/>
    <property type="molecule type" value="Genomic_DNA"/>
</dbReference>
<keyword evidence="1" id="KW-0732">Signal</keyword>
<evidence type="ECO:0000256" key="1">
    <source>
        <dbReference type="SAM" id="SignalP"/>
    </source>
</evidence>
<evidence type="ECO:0000313" key="2">
    <source>
        <dbReference type="EMBL" id="KAJ6302556.1"/>
    </source>
</evidence>
<name>A0ABQ8ZLD7_9ROSI</name>
<feature type="signal peptide" evidence="1">
    <location>
        <begin position="1"/>
        <end position="20"/>
    </location>
</feature>